<name>A0A165DVI7_9APHY</name>
<feature type="region of interest" description="Disordered" evidence="1">
    <location>
        <begin position="18"/>
        <end position="68"/>
    </location>
</feature>
<proteinExistence type="predicted"/>
<dbReference type="RefSeq" id="XP_040763452.1">
    <property type="nucleotide sequence ID" value="XM_040901598.1"/>
</dbReference>
<reference evidence="2 3" key="1">
    <citation type="journal article" date="2016" name="Mol. Biol. Evol.">
        <title>Comparative Genomics of Early-Diverging Mushroom-Forming Fungi Provides Insights into the Origins of Lignocellulose Decay Capabilities.</title>
        <authorList>
            <person name="Nagy L.G."/>
            <person name="Riley R."/>
            <person name="Tritt A."/>
            <person name="Adam C."/>
            <person name="Daum C."/>
            <person name="Floudas D."/>
            <person name="Sun H."/>
            <person name="Yadav J.S."/>
            <person name="Pangilinan J."/>
            <person name="Larsson K.H."/>
            <person name="Matsuura K."/>
            <person name="Barry K."/>
            <person name="Labutti K."/>
            <person name="Kuo R."/>
            <person name="Ohm R.A."/>
            <person name="Bhattacharya S.S."/>
            <person name="Shirouzu T."/>
            <person name="Yoshinaga Y."/>
            <person name="Martin F.M."/>
            <person name="Grigoriev I.V."/>
            <person name="Hibbett D.S."/>
        </authorList>
    </citation>
    <scope>NUCLEOTIDE SEQUENCE [LARGE SCALE GENOMIC DNA]</scope>
    <source>
        <strain evidence="2 3">93-53</strain>
    </source>
</reference>
<dbReference type="Proteomes" id="UP000076871">
    <property type="component" value="Unassembled WGS sequence"/>
</dbReference>
<dbReference type="InParanoid" id="A0A165DVI7"/>
<sequence length="169" mass="18242">MRLIDSACVEQAIAGDEERYDHRRPGRETLAQRGNVAAKTHDDDNKSAATGRQSGRRRTRPKSHRRGFAAKMGWRSRECGAGRDSRLALDVRRHKIGVGSAPLSTVGGSASVLFGTPMDAALMSPKWQAFNNCASCHPRESDSSSLPAPGSLVNDHKDDRTVAASFAVS</sequence>
<organism evidence="2 3">
    <name type="scientific">Laetiporus sulphureus 93-53</name>
    <dbReference type="NCBI Taxonomy" id="1314785"/>
    <lineage>
        <taxon>Eukaryota</taxon>
        <taxon>Fungi</taxon>
        <taxon>Dikarya</taxon>
        <taxon>Basidiomycota</taxon>
        <taxon>Agaricomycotina</taxon>
        <taxon>Agaricomycetes</taxon>
        <taxon>Polyporales</taxon>
        <taxon>Laetiporus</taxon>
    </lineage>
</organism>
<keyword evidence="3" id="KW-1185">Reference proteome</keyword>
<dbReference type="GeneID" id="63818630"/>
<gene>
    <name evidence="2" type="ORF">LAESUDRAFT_211854</name>
</gene>
<feature type="compositionally biased region" description="Basic residues" evidence="1">
    <location>
        <begin position="54"/>
        <end position="68"/>
    </location>
</feature>
<evidence type="ECO:0000313" key="2">
    <source>
        <dbReference type="EMBL" id="KZT05712.1"/>
    </source>
</evidence>
<evidence type="ECO:0000313" key="3">
    <source>
        <dbReference type="Proteomes" id="UP000076871"/>
    </source>
</evidence>
<accession>A0A165DVI7</accession>
<dbReference type="EMBL" id="KV427628">
    <property type="protein sequence ID" value="KZT05712.1"/>
    <property type="molecule type" value="Genomic_DNA"/>
</dbReference>
<feature type="compositionally biased region" description="Basic and acidic residues" evidence="1">
    <location>
        <begin position="18"/>
        <end position="27"/>
    </location>
</feature>
<protein>
    <submittedName>
        <fullName evidence="2">Uncharacterized protein</fullName>
    </submittedName>
</protein>
<evidence type="ECO:0000256" key="1">
    <source>
        <dbReference type="SAM" id="MobiDB-lite"/>
    </source>
</evidence>
<feature type="region of interest" description="Disordered" evidence="1">
    <location>
        <begin position="137"/>
        <end position="157"/>
    </location>
</feature>
<dbReference type="AlphaFoldDB" id="A0A165DVI7"/>